<dbReference type="InterPro" id="IPR052559">
    <property type="entry name" value="V-haloperoxidase"/>
</dbReference>
<dbReference type="InterPro" id="IPR036938">
    <property type="entry name" value="PAP2/HPO_sf"/>
</dbReference>
<dbReference type="HOGENOM" id="CLU_020920_0_1_0"/>
<dbReference type="CDD" id="cd03398">
    <property type="entry name" value="PAP2_haloperoxidase"/>
    <property type="match status" value="1"/>
</dbReference>
<dbReference type="SUPFAM" id="SSF48317">
    <property type="entry name" value="Acid phosphatase/Vanadium-dependent haloperoxidase"/>
    <property type="match status" value="1"/>
</dbReference>
<dbReference type="KEGG" id="sus:Acid_3833"/>
<dbReference type="Gene3D" id="1.20.144.10">
    <property type="entry name" value="Phosphatidic acid phosphatase type 2/haloperoxidase"/>
    <property type="match status" value="1"/>
</dbReference>
<dbReference type="Gene3D" id="1.10.606.10">
    <property type="entry name" value="Vanadium-containing Chloroperoxidase, domain 2"/>
    <property type="match status" value="1"/>
</dbReference>
<gene>
    <name evidence="3" type="ordered locus">Acid_3833</name>
</gene>
<dbReference type="eggNOG" id="COG2931">
    <property type="taxonomic scope" value="Bacteria"/>
</dbReference>
<evidence type="ECO:0000259" key="1">
    <source>
        <dbReference type="Pfam" id="PF21167"/>
    </source>
</evidence>
<dbReference type="Pfam" id="PF22778">
    <property type="entry name" value="VCPO_2nd"/>
    <property type="match status" value="1"/>
</dbReference>
<reference evidence="3" key="1">
    <citation type="submission" date="2006-10" db="EMBL/GenBank/DDBJ databases">
        <title>Complete sequence of Solibacter usitatus Ellin6076.</title>
        <authorList>
            <consortium name="US DOE Joint Genome Institute"/>
            <person name="Copeland A."/>
            <person name="Lucas S."/>
            <person name="Lapidus A."/>
            <person name="Barry K."/>
            <person name="Detter J.C."/>
            <person name="Glavina del Rio T."/>
            <person name="Hammon N."/>
            <person name="Israni S."/>
            <person name="Dalin E."/>
            <person name="Tice H."/>
            <person name="Pitluck S."/>
            <person name="Thompson L.S."/>
            <person name="Brettin T."/>
            <person name="Bruce D."/>
            <person name="Han C."/>
            <person name="Tapia R."/>
            <person name="Gilna P."/>
            <person name="Schmutz J."/>
            <person name="Larimer F."/>
            <person name="Land M."/>
            <person name="Hauser L."/>
            <person name="Kyrpides N."/>
            <person name="Mikhailova N."/>
            <person name="Janssen P.H."/>
            <person name="Kuske C.R."/>
            <person name="Richardson P."/>
        </authorList>
    </citation>
    <scope>NUCLEOTIDE SEQUENCE</scope>
    <source>
        <strain evidence="3">Ellin6076</strain>
    </source>
</reference>
<feature type="domain" description="DUF6851" evidence="1">
    <location>
        <begin position="70"/>
        <end position="213"/>
    </location>
</feature>
<evidence type="ECO:0000313" key="3">
    <source>
        <dbReference type="EMBL" id="ABJ84802.1"/>
    </source>
</evidence>
<dbReference type="Pfam" id="PF21167">
    <property type="entry name" value="DUF6851"/>
    <property type="match status" value="1"/>
</dbReference>
<dbReference type="InterPro" id="IPR049283">
    <property type="entry name" value="DUF6851"/>
</dbReference>
<name>Q01ZW3_SOLUE</name>
<dbReference type="GO" id="GO:0004601">
    <property type="term" value="F:peroxidase activity"/>
    <property type="evidence" value="ECO:0007669"/>
    <property type="project" value="InterPro"/>
</dbReference>
<feature type="domain" description="Vanadium-dependent haloperoxidase NapH1-like second helical-bundle" evidence="2">
    <location>
        <begin position="322"/>
        <end position="477"/>
    </location>
</feature>
<dbReference type="PANTHER" id="PTHR34599:SF2">
    <property type="entry name" value="TRAF-TYPE DOMAIN-CONTAINING PROTEIN"/>
    <property type="match status" value="1"/>
</dbReference>
<organism evidence="3">
    <name type="scientific">Solibacter usitatus (strain Ellin6076)</name>
    <dbReference type="NCBI Taxonomy" id="234267"/>
    <lineage>
        <taxon>Bacteria</taxon>
        <taxon>Pseudomonadati</taxon>
        <taxon>Acidobacteriota</taxon>
        <taxon>Terriglobia</taxon>
        <taxon>Bryobacterales</taxon>
        <taxon>Solibacteraceae</taxon>
        <taxon>Candidatus Solibacter</taxon>
    </lineage>
</organism>
<sequence length="499" mass="53161">MRMARLADLVNEVLCGVAMRSILLMAVVCHALSAGENQATIVAQWNQALLQGVRDSKLGPPMVSRALAIAHTCMYDAWAAYDNKAVGTVLGDTLRRPANERRTANAEAAVSYAAYRCAVNVFPGDRASVFDPLMTQLGFDPGNASMDVSTPAGVGNVAAAAVIASRANDGANQSGSLTSGVPYADYTGFQAVNAPSAVPVNPATVTNVNFWQPLQYTDVTGAFVTQGFLGAFWNRVRPFAMTSGDQFRAAARFGPALSNSAAFVAQAKALVEMSANLTDEQKMIAEYWADGPRSETPPGHWSLFGEFVSARDRNSLDDDVRMFFALSNAIFDAGIAAWDAKAAFDSVRPVTAIPFLFAGQQIQCWGGPGRGTVTTDGRNWIPYQASTFPTPPFPEFISGHSAFSAAGAEILERFTHKDKFGLSVSFAPGTSKYEPGFSPSKSVTLSWATFSEAADEAGISRRYGGIHFEAGDLAGRAIGRLAARQAWTKAEALWKGKAD</sequence>
<dbReference type="PANTHER" id="PTHR34599">
    <property type="entry name" value="PEROXIDASE-RELATED"/>
    <property type="match status" value="1"/>
</dbReference>
<proteinExistence type="predicted"/>
<dbReference type="AlphaFoldDB" id="Q01ZW3"/>
<dbReference type="InterPro" id="IPR016119">
    <property type="entry name" value="Br/Cl_peroxidase_C"/>
</dbReference>
<dbReference type="STRING" id="234267.Acid_3833"/>
<dbReference type="EMBL" id="CP000473">
    <property type="protein sequence ID" value="ABJ84802.1"/>
    <property type="molecule type" value="Genomic_DNA"/>
</dbReference>
<dbReference type="InParanoid" id="Q01ZW3"/>
<dbReference type="InterPro" id="IPR055161">
    <property type="entry name" value="NapH1-like_2nd"/>
</dbReference>
<accession>Q01ZW3</accession>
<protein>
    <submittedName>
        <fullName evidence="3">Uncharacterized protein</fullName>
    </submittedName>
</protein>
<evidence type="ECO:0000259" key="2">
    <source>
        <dbReference type="Pfam" id="PF22778"/>
    </source>
</evidence>